<feature type="binding site" evidence="9">
    <location>
        <begin position="12"/>
        <end position="14"/>
    </location>
    <ligand>
        <name>substrate</name>
    </ligand>
</feature>
<dbReference type="HOGENOM" id="CLU_024251_2_1_5"/>
<feature type="binding site" evidence="9">
    <location>
        <position position="175"/>
    </location>
    <ligand>
        <name>substrate</name>
    </ligand>
</feature>
<evidence type="ECO:0000256" key="6">
    <source>
        <dbReference type="ARBA" id="ARBA00022490"/>
    </source>
</evidence>
<keyword evidence="6 9" id="KW-0963">Cytoplasm</keyword>
<dbReference type="EC" id="5.3.1.1" evidence="9 10"/>
<comment type="subunit">
    <text evidence="9 10">Homodimer.</text>
</comment>
<comment type="catalytic activity">
    <reaction evidence="1">
        <text>L-erythrulose 1-phosphate = D-erythrulose 4-phosphate</text>
        <dbReference type="Rhea" id="RHEA:49588"/>
        <dbReference type="ChEBI" id="CHEBI:58002"/>
        <dbReference type="ChEBI" id="CHEBI:90796"/>
        <dbReference type="EC" id="5.3.1.33"/>
    </reaction>
</comment>
<dbReference type="HAMAP" id="MF_00147_B">
    <property type="entry name" value="TIM_B"/>
    <property type="match status" value="1"/>
</dbReference>
<evidence type="ECO:0000256" key="1">
    <source>
        <dbReference type="ARBA" id="ARBA00000148"/>
    </source>
</evidence>
<feature type="binding site" evidence="9">
    <location>
        <position position="214"/>
    </location>
    <ligand>
        <name>substrate</name>
    </ligand>
</feature>
<dbReference type="UniPathway" id="UPA01066"/>
<dbReference type="Gene3D" id="3.20.20.70">
    <property type="entry name" value="Aldolase class I"/>
    <property type="match status" value="1"/>
</dbReference>
<dbReference type="GO" id="GO:0005829">
    <property type="term" value="C:cytosol"/>
    <property type="evidence" value="ECO:0007669"/>
    <property type="project" value="TreeGrafter"/>
</dbReference>
<dbReference type="GO" id="GO:0046166">
    <property type="term" value="P:glyceraldehyde-3-phosphate biosynthetic process"/>
    <property type="evidence" value="ECO:0007669"/>
    <property type="project" value="TreeGrafter"/>
</dbReference>
<dbReference type="CDD" id="cd00311">
    <property type="entry name" value="TIM"/>
    <property type="match status" value="1"/>
</dbReference>
<dbReference type="InterPro" id="IPR013785">
    <property type="entry name" value="Aldolase_TIM"/>
</dbReference>
<evidence type="ECO:0000313" key="12">
    <source>
        <dbReference type="Proteomes" id="UP000027180"/>
    </source>
</evidence>
<comment type="pathway">
    <text evidence="9 10">Carbohydrate biosynthesis; gluconeogenesis.</text>
</comment>
<evidence type="ECO:0000256" key="8">
    <source>
        <dbReference type="ARBA" id="ARBA00023235"/>
    </source>
</evidence>
<reference evidence="11 12" key="1">
    <citation type="submission" date="2013-12" db="EMBL/GenBank/DDBJ databases">
        <title>Complete genome sequence of Rhizobium etli bv. mimosae IE4771.</title>
        <authorList>
            <person name="Bustos P."/>
            <person name="Santamaria R.I."/>
            <person name="Lozano L."/>
            <person name="Ormeno-Orrillo E."/>
            <person name="Rogel M.A."/>
            <person name="Romero D."/>
            <person name="Cevallos M.A."/>
            <person name="Martinez-Romero E."/>
            <person name="Gonzalez V."/>
        </authorList>
    </citation>
    <scope>NUCLEOTIDE SEQUENCE [LARGE SCALE GENOMIC DNA]</scope>
    <source>
        <strain evidence="11 12">IE4771</strain>
    </source>
</reference>
<dbReference type="InterPro" id="IPR000652">
    <property type="entry name" value="Triosephosphate_isomerase"/>
</dbReference>
<dbReference type="FunFam" id="3.20.20.70:FF:000016">
    <property type="entry name" value="Triosephosphate isomerase"/>
    <property type="match status" value="1"/>
</dbReference>
<dbReference type="GO" id="GO:0019563">
    <property type="term" value="P:glycerol catabolic process"/>
    <property type="evidence" value="ECO:0007669"/>
    <property type="project" value="TreeGrafter"/>
</dbReference>
<evidence type="ECO:0000256" key="3">
    <source>
        <dbReference type="ARBA" id="ARBA00004939"/>
    </source>
</evidence>
<protein>
    <recommendedName>
        <fullName evidence="9 10">Triosephosphate isomerase</fullName>
        <shortName evidence="9">TIM</shortName>
        <shortName evidence="9">TPI</shortName>
        <ecNumber evidence="9 10">5.3.1.1</ecNumber>
    </recommendedName>
    <alternativeName>
        <fullName evidence="9">Triose-phosphate isomerase</fullName>
    </alternativeName>
</protein>
<comment type="pathway">
    <text evidence="2 9 10">Carbohydrate degradation; glycolysis; D-glyceraldehyde 3-phosphate from glycerone phosphate: step 1/1.</text>
</comment>
<feature type="active site" description="Electrophile" evidence="9">
    <location>
        <position position="99"/>
    </location>
</feature>
<keyword evidence="8 9" id="KW-0413">Isomerase</keyword>
<evidence type="ECO:0000256" key="7">
    <source>
        <dbReference type="ARBA" id="ARBA00023152"/>
    </source>
</evidence>
<dbReference type="PANTHER" id="PTHR21139">
    <property type="entry name" value="TRIOSEPHOSPHATE ISOMERASE"/>
    <property type="match status" value="1"/>
</dbReference>
<dbReference type="AlphaFoldDB" id="A0A060I766"/>
<dbReference type="KEGG" id="rei:IE4771_CH02289"/>
<dbReference type="PROSITE" id="PS51440">
    <property type="entry name" value="TIM_2"/>
    <property type="match status" value="1"/>
</dbReference>
<organism evidence="11 12">
    <name type="scientific">Rhizobium etli bv. mimosae str. IE4771</name>
    <dbReference type="NCBI Taxonomy" id="1432050"/>
    <lineage>
        <taxon>Bacteria</taxon>
        <taxon>Pseudomonadati</taxon>
        <taxon>Pseudomonadota</taxon>
        <taxon>Alphaproteobacteria</taxon>
        <taxon>Hyphomicrobiales</taxon>
        <taxon>Rhizobiaceae</taxon>
        <taxon>Rhizobium/Agrobacterium group</taxon>
        <taxon>Rhizobium</taxon>
    </lineage>
</organism>
<evidence type="ECO:0000256" key="4">
    <source>
        <dbReference type="ARBA" id="ARBA00007422"/>
    </source>
</evidence>
<sequence length="256" mass="26774">MTPDVRPLVAGNWKMNGTRASLDQIKAIAEGVRPPLADKVEALICPPATLLYVATALCTDSPLSIGAQDCHQKASGAHTGDISAEMIADSFGTYVIVGHSERRTDHAETDHLVRAKAEAAFAAGLTAIICIGETADERRAGQALDIIKRQLSASVPDGATAENTVIAYEPIWAIGTGVTPTSGDVEKAHAFMRAEMAARFGDQGRKMRLLYGGSVKPANAGELMGIANVDGALIGGASLKAADFLAIYRAYEALLA</sequence>
<comment type="function">
    <text evidence="9">Involved in the gluconeogenesis. Catalyzes stereospecifically the conversion of dihydroxyacetone phosphate (DHAP) to D-glyceraldehyde-3-phosphate (G3P).</text>
</comment>
<evidence type="ECO:0000256" key="5">
    <source>
        <dbReference type="ARBA" id="ARBA00022432"/>
    </source>
</evidence>
<evidence type="ECO:0000256" key="9">
    <source>
        <dbReference type="HAMAP-Rule" id="MF_00147"/>
    </source>
</evidence>
<dbReference type="EMBL" id="CP006986">
    <property type="protein sequence ID" value="AIC27396.1"/>
    <property type="molecule type" value="Genomic_DNA"/>
</dbReference>
<dbReference type="Pfam" id="PF00121">
    <property type="entry name" value="TIM"/>
    <property type="match status" value="1"/>
</dbReference>
<evidence type="ECO:0000256" key="2">
    <source>
        <dbReference type="ARBA" id="ARBA00004680"/>
    </source>
</evidence>
<feature type="binding site" evidence="9">
    <location>
        <begin position="235"/>
        <end position="236"/>
    </location>
    <ligand>
        <name>substrate</name>
    </ligand>
</feature>
<proteinExistence type="inferred from homology"/>
<dbReference type="InterPro" id="IPR022896">
    <property type="entry name" value="TrioseP_Isoase_bac/euk"/>
</dbReference>
<dbReference type="PROSITE" id="PS00171">
    <property type="entry name" value="TIM_1"/>
    <property type="match status" value="1"/>
</dbReference>
<accession>A0A060I766</accession>
<dbReference type="GO" id="GO:0006096">
    <property type="term" value="P:glycolytic process"/>
    <property type="evidence" value="ECO:0007669"/>
    <property type="project" value="UniProtKB-UniRule"/>
</dbReference>
<keyword evidence="5 9" id="KW-0312">Gluconeogenesis</keyword>
<dbReference type="InterPro" id="IPR020861">
    <property type="entry name" value="Triosephosphate_isomerase_AS"/>
</dbReference>
<feature type="active site" description="Proton acceptor" evidence="9">
    <location>
        <position position="169"/>
    </location>
</feature>
<keyword evidence="7 9" id="KW-0324">Glycolysis</keyword>
<dbReference type="PANTHER" id="PTHR21139:SF42">
    <property type="entry name" value="TRIOSEPHOSPHATE ISOMERASE"/>
    <property type="match status" value="1"/>
</dbReference>
<dbReference type="UniPathway" id="UPA00109">
    <property type="reaction ID" value="UER00189"/>
</dbReference>
<dbReference type="InterPro" id="IPR035990">
    <property type="entry name" value="TIM_sf"/>
</dbReference>
<comment type="catalytic activity">
    <reaction evidence="9 10">
        <text>D-glyceraldehyde 3-phosphate = dihydroxyacetone phosphate</text>
        <dbReference type="Rhea" id="RHEA:18585"/>
        <dbReference type="ChEBI" id="CHEBI:57642"/>
        <dbReference type="ChEBI" id="CHEBI:59776"/>
        <dbReference type="EC" id="5.3.1.1"/>
    </reaction>
</comment>
<dbReference type="Proteomes" id="UP000027180">
    <property type="component" value="Chromosome"/>
</dbReference>
<comment type="similarity">
    <text evidence="4 9 10">Belongs to the triosephosphate isomerase family.</text>
</comment>
<dbReference type="GO" id="GO:0006094">
    <property type="term" value="P:gluconeogenesis"/>
    <property type="evidence" value="ECO:0007669"/>
    <property type="project" value="UniProtKB-UniRule"/>
</dbReference>
<dbReference type="NCBIfam" id="TIGR00419">
    <property type="entry name" value="tim"/>
    <property type="match status" value="1"/>
</dbReference>
<gene>
    <name evidence="11" type="primary">tpiA-1</name>
    <name evidence="9" type="synonym">tpiA</name>
    <name evidence="11" type="ORF">IE4771_CH02289</name>
</gene>
<comment type="subcellular location">
    <subcellularLocation>
        <location evidence="9 10">Cytoplasm</location>
    </subcellularLocation>
</comment>
<dbReference type="UniPathway" id="UPA00138"/>
<comment type="pathway">
    <text evidence="3">Carbohydrate metabolism; erythritol degradation.</text>
</comment>
<evidence type="ECO:0000313" key="11">
    <source>
        <dbReference type="EMBL" id="AIC27396.1"/>
    </source>
</evidence>
<dbReference type="SUPFAM" id="SSF51351">
    <property type="entry name" value="Triosephosphate isomerase (TIM)"/>
    <property type="match status" value="1"/>
</dbReference>
<dbReference type="OrthoDB" id="9809429at2"/>
<name>A0A060I766_RHIET</name>
<evidence type="ECO:0000256" key="10">
    <source>
        <dbReference type="RuleBase" id="RU363013"/>
    </source>
</evidence>
<dbReference type="GO" id="GO:0004807">
    <property type="term" value="F:triose-phosphate isomerase activity"/>
    <property type="evidence" value="ECO:0007669"/>
    <property type="project" value="UniProtKB-UniRule"/>
</dbReference>
<dbReference type="RefSeq" id="WP_038689029.1">
    <property type="nucleotide sequence ID" value="NZ_CP006986.1"/>
</dbReference>